<protein>
    <submittedName>
        <fullName evidence="4">HlyD family efflux transporter periplasmic adaptor subunit</fullName>
    </submittedName>
</protein>
<dbReference type="RefSeq" id="WP_134849231.1">
    <property type="nucleotide sequence ID" value="NZ_CP197400.1"/>
</dbReference>
<dbReference type="Pfam" id="PF25975">
    <property type="entry name" value="CzcB_C"/>
    <property type="match status" value="1"/>
</dbReference>
<evidence type="ECO:0000256" key="1">
    <source>
        <dbReference type="ARBA" id="ARBA00004196"/>
    </source>
</evidence>
<dbReference type="Gene3D" id="2.40.420.20">
    <property type="match status" value="1"/>
</dbReference>
<gene>
    <name evidence="4" type="ORF">E4P47_01780</name>
</gene>
<feature type="domain" description="CzcB-like C-terminal circularly permuted SH3-like" evidence="3">
    <location>
        <begin position="358"/>
        <end position="399"/>
    </location>
</feature>
<organism evidence="4 5">
    <name type="scientific">Porphyromonas levii</name>
    <dbReference type="NCBI Taxonomy" id="28114"/>
    <lineage>
        <taxon>Bacteria</taxon>
        <taxon>Pseudomonadati</taxon>
        <taxon>Bacteroidota</taxon>
        <taxon>Bacteroidia</taxon>
        <taxon>Bacteroidales</taxon>
        <taxon>Porphyromonadaceae</taxon>
        <taxon>Porphyromonas</taxon>
    </lineage>
</organism>
<evidence type="ECO:0000256" key="2">
    <source>
        <dbReference type="ARBA" id="ARBA00023054"/>
    </source>
</evidence>
<dbReference type="GO" id="GO:0030313">
    <property type="term" value="C:cell envelope"/>
    <property type="evidence" value="ECO:0007669"/>
    <property type="project" value="UniProtKB-SubCell"/>
</dbReference>
<evidence type="ECO:0000313" key="4">
    <source>
        <dbReference type="EMBL" id="TFH96717.1"/>
    </source>
</evidence>
<comment type="caution">
    <text evidence="4">The sequence shown here is derived from an EMBL/GenBank/DDBJ whole genome shotgun (WGS) entry which is preliminary data.</text>
</comment>
<dbReference type="STRING" id="1122973.GCA_000379925_00394"/>
<dbReference type="OrthoDB" id="9806939at2"/>
<keyword evidence="2" id="KW-0175">Coiled coil</keyword>
<evidence type="ECO:0000313" key="5">
    <source>
        <dbReference type="Proteomes" id="UP000297225"/>
    </source>
</evidence>
<keyword evidence="5" id="KW-1185">Reference proteome</keyword>
<dbReference type="PANTHER" id="PTHR32347:SF14">
    <property type="entry name" value="EFFLUX SYSTEM COMPONENT YKNX-RELATED"/>
    <property type="match status" value="1"/>
</dbReference>
<accession>A0A4Y8WSW3</accession>
<dbReference type="Gene3D" id="2.40.30.170">
    <property type="match status" value="1"/>
</dbReference>
<dbReference type="InterPro" id="IPR058649">
    <property type="entry name" value="CzcB_C"/>
</dbReference>
<reference evidence="4 5" key="1">
    <citation type="submission" date="2019-03" db="EMBL/GenBank/DDBJ databases">
        <title>Porphyromonas levii Isolated from the Uterus of Dairy Cows.</title>
        <authorList>
            <person name="Francis A.M."/>
        </authorList>
    </citation>
    <scope>NUCLEOTIDE SEQUENCE [LARGE SCALE GENOMIC DNA]</scope>
    <source>
        <strain evidence="4 5">AF5678</strain>
    </source>
</reference>
<dbReference type="Gene3D" id="1.10.287.470">
    <property type="entry name" value="Helix hairpin bin"/>
    <property type="match status" value="1"/>
</dbReference>
<dbReference type="PANTHER" id="PTHR32347">
    <property type="entry name" value="EFFLUX SYSTEM COMPONENT YKNX-RELATED"/>
    <property type="match status" value="1"/>
</dbReference>
<evidence type="ECO:0000259" key="3">
    <source>
        <dbReference type="Pfam" id="PF25975"/>
    </source>
</evidence>
<dbReference type="EMBL" id="SPNC01000014">
    <property type="protein sequence ID" value="TFH96717.1"/>
    <property type="molecule type" value="Genomic_DNA"/>
</dbReference>
<dbReference type="Proteomes" id="UP000297225">
    <property type="component" value="Unassembled WGS sequence"/>
</dbReference>
<comment type="subcellular location">
    <subcellularLocation>
        <location evidence="1">Cell envelope</location>
    </subcellularLocation>
</comment>
<sequence>MDRKIPIEQLRKEQRKRWTKVGLIALAGIAVVAGVILLLRPSIGMKNLKTSMITRGTIEVSVSASGRVKPSFEEIVLAPINSRIVSVLKRPGDTVSIGTPIVELDLQSIQTEYDKLLDQLQMKQYQLQQLKLKNRSAMSDAEMKLQVQELQLDKLKVEVRNERYLDSIGAGTTDKVRETQLRYNVAKLEQDQARQKYQNDKEVTSAEIKVQELDLAIFQKVLAETKRTLEDAAIRAPRAGVLTFVSNEIGSLVSQGSQVAIISDLSHFKVEAEIADSYAERLYPGARTIVRIGREELGGIVSNITPLSKGGVIQFTVQLDKDDHDKLRSGLKTDVYVMTAIQEDVLMIDKGAYYNGPGKYQLFVKRGDQLNKQTVELGESNHKLVEVVSGLSEGDEVVISDMSSYKNRNKLTISK</sequence>
<dbReference type="Gene3D" id="2.40.50.100">
    <property type="match status" value="1"/>
</dbReference>
<name>A0A4Y8WSW3_9PORP</name>
<dbReference type="InterPro" id="IPR050465">
    <property type="entry name" value="UPF0194_transport"/>
</dbReference>
<dbReference type="AlphaFoldDB" id="A0A4Y8WSW3"/>
<proteinExistence type="predicted"/>